<dbReference type="SUPFAM" id="SSF53649">
    <property type="entry name" value="Alkaline phosphatase-like"/>
    <property type="match status" value="1"/>
</dbReference>
<dbReference type="InterPro" id="IPR000917">
    <property type="entry name" value="Sulfatase_N"/>
</dbReference>
<reference evidence="3 4" key="1">
    <citation type="submission" date="2015-01" db="EMBL/GenBank/DDBJ databases">
        <title>Vibrio sp. C5 JCM 19232 whole genome shotgun sequence.</title>
        <authorList>
            <person name="Sawabe T."/>
            <person name="Meirelles P."/>
            <person name="Feng G."/>
            <person name="Sayaka M."/>
            <person name="Hattori M."/>
            <person name="Ohkuma M."/>
        </authorList>
    </citation>
    <scope>NUCLEOTIDE SEQUENCE [LARGE SCALE GENOMIC DNA]</scope>
    <source>
        <strain evidence="3 4">JCM19232</strain>
    </source>
</reference>
<dbReference type="PANTHER" id="PTHR43751:SF2">
    <property type="entry name" value="SULFATASE N-TERMINAL DOMAIN-CONTAINING PROTEIN"/>
    <property type="match status" value="1"/>
</dbReference>
<keyword evidence="1" id="KW-0732">Signal</keyword>
<feature type="domain" description="Sulfatase N-terminal" evidence="2">
    <location>
        <begin position="32"/>
        <end position="358"/>
    </location>
</feature>
<dbReference type="Pfam" id="PF00884">
    <property type="entry name" value="Sulfatase"/>
    <property type="match status" value="1"/>
</dbReference>
<proteinExistence type="predicted"/>
<evidence type="ECO:0000259" key="2">
    <source>
        <dbReference type="Pfam" id="PF00884"/>
    </source>
</evidence>
<accession>A0A0B8P1S2</accession>
<protein>
    <submittedName>
        <fullName evidence="3">Arylsulfatase</fullName>
    </submittedName>
</protein>
<feature type="signal peptide" evidence="1">
    <location>
        <begin position="1"/>
        <end position="25"/>
    </location>
</feature>
<dbReference type="Proteomes" id="UP000031670">
    <property type="component" value="Unassembled WGS sequence"/>
</dbReference>
<dbReference type="InterPro" id="IPR017850">
    <property type="entry name" value="Alkaline_phosphatase_core_sf"/>
</dbReference>
<dbReference type="Gene3D" id="3.30.1120.10">
    <property type="match status" value="1"/>
</dbReference>
<evidence type="ECO:0000313" key="3">
    <source>
        <dbReference type="EMBL" id="GAM60171.1"/>
    </source>
</evidence>
<dbReference type="InterPro" id="IPR052701">
    <property type="entry name" value="GAG_Ulvan_Degrading_Sulfatases"/>
</dbReference>
<dbReference type="Gene3D" id="3.40.720.10">
    <property type="entry name" value="Alkaline Phosphatase, subunit A"/>
    <property type="match status" value="1"/>
</dbReference>
<organism evidence="3 4">
    <name type="scientific">Vibrio ishigakensis</name>
    <dbReference type="NCBI Taxonomy" id="1481914"/>
    <lineage>
        <taxon>Bacteria</taxon>
        <taxon>Pseudomonadati</taxon>
        <taxon>Pseudomonadota</taxon>
        <taxon>Gammaproteobacteria</taxon>
        <taxon>Vibrionales</taxon>
        <taxon>Vibrionaceae</taxon>
        <taxon>Vibrio</taxon>
    </lineage>
</organism>
<evidence type="ECO:0000313" key="4">
    <source>
        <dbReference type="Proteomes" id="UP000031670"/>
    </source>
</evidence>
<dbReference type="AlphaFoldDB" id="A0A0B8P1S2"/>
<evidence type="ECO:0000256" key="1">
    <source>
        <dbReference type="SAM" id="SignalP"/>
    </source>
</evidence>
<dbReference type="CDD" id="cd16142">
    <property type="entry name" value="ARS_like"/>
    <property type="match status" value="1"/>
</dbReference>
<reference evidence="3 4" key="2">
    <citation type="submission" date="2015-01" db="EMBL/GenBank/DDBJ databases">
        <authorList>
            <consortium name="NBRP consortium"/>
            <person name="Sawabe T."/>
            <person name="Meirelles P."/>
            <person name="Feng G."/>
            <person name="Sayaka M."/>
            <person name="Hattori M."/>
            <person name="Ohkuma M."/>
        </authorList>
    </citation>
    <scope>NUCLEOTIDE SEQUENCE [LARGE SCALE GENOMIC DNA]</scope>
    <source>
        <strain evidence="3 4">JCM19232</strain>
    </source>
</reference>
<dbReference type="PANTHER" id="PTHR43751">
    <property type="entry name" value="SULFATASE"/>
    <property type="match status" value="1"/>
</dbReference>
<name>A0A0B8P1S2_9VIBR</name>
<gene>
    <name evidence="3" type="ORF">JCM19232_504</name>
</gene>
<sequence length="526" mass="59299">MLHKQSITKLAVGAVLTLSASSSFATTDTNRPNILAIWGDDIGIDNISAYTRGQAGHWTPNIDRIANEGAIFTDFYGEQSCTAGRGAFITGQHPIRTGLTKVGMPGSTQGMRPEDPTIATMLKDKGYMTGQFGKNHLGDRDEQLPTQHGFDEFFGNLYHLNAEEEPEHPDYPKGEELKKRFGPRGVIHSYADGRIEDTGALTIKRMETVDEEFLEASLAFIDKAHKENKPFFLWFNATRMHVWTHLKEESKGVSLRGGLYGDGLVEHDNMVGELLDKLDDLKIAENTIVIYTTDNGAEKWSWPDGGASRFKGEKNTTWEGGFRVPAMIRYPAKIPAGQVVNEIAAHNDWGPTFIAAAGEDKIVERLKQGTTLDGKEYKVHLDGYNLLPKLIEAKSTTAHDNADWPRKSFIYGTDDGDIAGVRVGDWKILYTYQECHGIDAWRCPLTKARMPYIFNLRQDPYETAPFEAGEYDQWMVEHLPFMYLGSATTFEWLQSFQEFPPRQVPGTWSIDQIVEKMQIWQRAQYK</sequence>
<feature type="chain" id="PRO_5002139638" evidence="1">
    <location>
        <begin position="26"/>
        <end position="526"/>
    </location>
</feature>
<comment type="caution">
    <text evidence="3">The sequence shown here is derived from an EMBL/GenBank/DDBJ whole genome shotgun (WGS) entry which is preliminary data.</text>
</comment>
<dbReference type="EMBL" id="BBSA01000001">
    <property type="protein sequence ID" value="GAM60171.1"/>
    <property type="molecule type" value="Genomic_DNA"/>
</dbReference>